<organism evidence="1">
    <name type="scientific">Tanacetum cinerariifolium</name>
    <name type="common">Dalmatian daisy</name>
    <name type="synonym">Chrysanthemum cinerariifolium</name>
    <dbReference type="NCBI Taxonomy" id="118510"/>
    <lineage>
        <taxon>Eukaryota</taxon>
        <taxon>Viridiplantae</taxon>
        <taxon>Streptophyta</taxon>
        <taxon>Embryophyta</taxon>
        <taxon>Tracheophyta</taxon>
        <taxon>Spermatophyta</taxon>
        <taxon>Magnoliopsida</taxon>
        <taxon>eudicotyledons</taxon>
        <taxon>Gunneridae</taxon>
        <taxon>Pentapetalae</taxon>
        <taxon>asterids</taxon>
        <taxon>campanulids</taxon>
        <taxon>Asterales</taxon>
        <taxon>Asteraceae</taxon>
        <taxon>Asteroideae</taxon>
        <taxon>Anthemideae</taxon>
        <taxon>Anthemidinae</taxon>
        <taxon>Tanacetum</taxon>
    </lineage>
</organism>
<protein>
    <submittedName>
        <fullName evidence="1">Uncharacterized protein</fullName>
    </submittedName>
</protein>
<accession>A0A6L2P3E4</accession>
<comment type="caution">
    <text evidence="1">The sequence shown here is derived from an EMBL/GenBank/DDBJ whole genome shotgun (WGS) entry which is preliminary data.</text>
</comment>
<evidence type="ECO:0000313" key="1">
    <source>
        <dbReference type="EMBL" id="GEU92407.1"/>
    </source>
</evidence>
<reference evidence="1" key="1">
    <citation type="journal article" date="2019" name="Sci. Rep.">
        <title>Draft genome of Tanacetum cinerariifolium, the natural source of mosquito coil.</title>
        <authorList>
            <person name="Yamashiro T."/>
            <person name="Shiraishi A."/>
            <person name="Satake H."/>
            <person name="Nakayama K."/>
        </authorList>
    </citation>
    <scope>NUCLEOTIDE SEQUENCE</scope>
</reference>
<sequence>MAGSDSSSGISMRALDELVDLSGETEVPKFMSFVFSQRIAKEKAFVNMLHDQADHVRSCLDKLHVMIWEMQKAHILMGNDSLECIKESQQMENNKLKALTYLIAQIEDEPQYESEVDSEARIIRKAGDVVWCLDHMREIVARDFTKLKVLEQLLARTHVGICLKDSYVAGMEENK</sequence>
<gene>
    <name evidence="1" type="ORF">Tci_064385</name>
</gene>
<name>A0A6L2P3E4_TANCI</name>
<dbReference type="AlphaFoldDB" id="A0A6L2P3E4"/>
<dbReference type="EMBL" id="BKCJ010010621">
    <property type="protein sequence ID" value="GEU92407.1"/>
    <property type="molecule type" value="Genomic_DNA"/>
</dbReference>
<proteinExistence type="predicted"/>